<protein>
    <recommendedName>
        <fullName evidence="5 11">Aspartokinase</fullName>
        <ecNumber evidence="4 11">2.7.2.4</ecNumber>
    </recommendedName>
</protein>
<evidence type="ECO:0000256" key="8">
    <source>
        <dbReference type="ARBA" id="ARBA00022777"/>
    </source>
</evidence>
<dbReference type="GO" id="GO:0009090">
    <property type="term" value="P:homoserine biosynthetic process"/>
    <property type="evidence" value="ECO:0007669"/>
    <property type="project" value="TreeGrafter"/>
</dbReference>
<dbReference type="GO" id="GO:0009088">
    <property type="term" value="P:threonine biosynthetic process"/>
    <property type="evidence" value="ECO:0007669"/>
    <property type="project" value="UniProtKB-UniPathway"/>
</dbReference>
<evidence type="ECO:0000313" key="14">
    <source>
        <dbReference type="EMBL" id="CAA9451564.1"/>
    </source>
</evidence>
<comment type="pathway">
    <text evidence="12">Amino-acid biosynthesis; L-threonine biosynthesis; L-threonine from L-aspartate: step 1/5.</text>
</comment>
<keyword evidence="12" id="KW-0028">Amino-acid biosynthesis</keyword>
<dbReference type="Pfam" id="PF00696">
    <property type="entry name" value="AA_kinase"/>
    <property type="match status" value="1"/>
</dbReference>
<dbReference type="UniPathway" id="UPA00034">
    <property type="reaction ID" value="UER00015"/>
</dbReference>
<comment type="similarity">
    <text evidence="3 11">Belongs to the aspartokinase family.</text>
</comment>
<comment type="pathway">
    <text evidence="2 12">Amino-acid biosynthesis; L-lysine biosynthesis via DAP pathway; (S)-tetrahydrodipicolinate from L-aspartate: step 1/4.</text>
</comment>
<dbReference type="EC" id="2.7.2.4" evidence="4 11"/>
<keyword evidence="6 11" id="KW-0808">Transferase</keyword>
<evidence type="ECO:0000256" key="12">
    <source>
        <dbReference type="RuleBase" id="RU004249"/>
    </source>
</evidence>
<keyword evidence="10" id="KW-0220">Diaminopimelate biosynthesis</keyword>
<accession>A0A6J4QTE9</accession>
<comment type="function">
    <text evidence="1">Catalyzes the phosphorylation of the beta-carboxyl group of aspartic acid with ATP to yield 4-phospho-L-aspartate, which is involved in the branched biosynthetic pathway leading to the biosynthesis of amino acids lysine, threonine, isoleucine and methionine.</text>
</comment>
<evidence type="ECO:0000256" key="2">
    <source>
        <dbReference type="ARBA" id="ARBA00004766"/>
    </source>
</evidence>
<evidence type="ECO:0000256" key="11">
    <source>
        <dbReference type="RuleBase" id="RU003448"/>
    </source>
</evidence>
<name>A0A6J4QTE9_9ACTN</name>
<evidence type="ECO:0000259" key="13">
    <source>
        <dbReference type="Pfam" id="PF00696"/>
    </source>
</evidence>
<dbReference type="GO" id="GO:0019877">
    <property type="term" value="P:diaminopimelate biosynthetic process"/>
    <property type="evidence" value="ECO:0007669"/>
    <property type="project" value="UniProtKB-KW"/>
</dbReference>
<evidence type="ECO:0000256" key="6">
    <source>
        <dbReference type="ARBA" id="ARBA00022679"/>
    </source>
</evidence>
<proteinExistence type="inferred from homology"/>
<keyword evidence="8 11" id="KW-0418">Kinase</keyword>
<dbReference type="UniPathway" id="UPA00050">
    <property type="reaction ID" value="UER00461"/>
</dbReference>
<dbReference type="EMBL" id="CADCVG010000043">
    <property type="protein sequence ID" value="CAA9451564.1"/>
    <property type="molecule type" value="Genomic_DNA"/>
</dbReference>
<dbReference type="InterPro" id="IPR036393">
    <property type="entry name" value="AceGlu_kinase-like_sf"/>
</dbReference>
<dbReference type="SUPFAM" id="SSF53633">
    <property type="entry name" value="Carbamate kinase-like"/>
    <property type="match status" value="1"/>
</dbReference>
<sequence length="419" mass="42537">MNRPLVLKFGGTSVGSGAAFLRAASIAAEAAQHRPVTVVVSAMAGTTDALLGLARTTAGPAREGSLAKLRRTLSERHSHAAREAVPGMLLPEVEMRLHALIGRLAEVVNSPVEDPAARRDAVGSFGERLSAEILAGAIAGSGAPAAVSPGDPIATDGRFGDARVLAGETRRRAEKYVRPLLDEGMVAVTPGYFGRGPDGAVTTLGRGGSDLSATVLGCALGAEEVWILSDVDGVLDADPRLIPEAALIPHLSYREAGQFAALGAEILHPKTTAPASEAGIKVRVASTFNPGSPGTRISDREGGPGVRSVALRRGLSLTHVPPDAAGNVFCVLGTDAEGLKVLVDGTGVAAVVCVGAPTDGDLLSGLRCLGEANIRPLFAGNTSTGLLFAVAEGKAEGALRVLHAALIPAGAPAEMEEVA</sequence>
<dbReference type="Gene3D" id="3.40.1160.10">
    <property type="entry name" value="Acetylglutamate kinase-like"/>
    <property type="match status" value="1"/>
</dbReference>
<dbReference type="GO" id="GO:0005829">
    <property type="term" value="C:cytosol"/>
    <property type="evidence" value="ECO:0007669"/>
    <property type="project" value="TreeGrafter"/>
</dbReference>
<dbReference type="UniPathway" id="UPA00051">
    <property type="reaction ID" value="UER00462"/>
</dbReference>
<evidence type="ECO:0000256" key="7">
    <source>
        <dbReference type="ARBA" id="ARBA00022741"/>
    </source>
</evidence>
<reference evidence="14" key="1">
    <citation type="submission" date="2020-02" db="EMBL/GenBank/DDBJ databases">
        <authorList>
            <person name="Meier V. D."/>
        </authorList>
    </citation>
    <scope>NUCLEOTIDE SEQUENCE</scope>
    <source>
        <strain evidence="14">AVDCRST_MAG14</strain>
    </source>
</reference>
<dbReference type="AlphaFoldDB" id="A0A6J4QTE9"/>
<dbReference type="GO" id="GO:0009089">
    <property type="term" value="P:lysine biosynthetic process via diaminopimelate"/>
    <property type="evidence" value="ECO:0007669"/>
    <property type="project" value="UniProtKB-UniPathway"/>
</dbReference>
<evidence type="ECO:0000256" key="5">
    <source>
        <dbReference type="ARBA" id="ARBA00016273"/>
    </source>
</evidence>
<dbReference type="GO" id="GO:0004072">
    <property type="term" value="F:aspartate kinase activity"/>
    <property type="evidence" value="ECO:0007669"/>
    <property type="project" value="UniProtKB-EC"/>
</dbReference>
<evidence type="ECO:0000256" key="9">
    <source>
        <dbReference type="ARBA" id="ARBA00022840"/>
    </source>
</evidence>
<dbReference type="InterPro" id="IPR001048">
    <property type="entry name" value="Asp/Glu/Uridylate_kinase"/>
</dbReference>
<evidence type="ECO:0000256" key="4">
    <source>
        <dbReference type="ARBA" id="ARBA00013059"/>
    </source>
</evidence>
<dbReference type="GO" id="GO:0005524">
    <property type="term" value="F:ATP binding"/>
    <property type="evidence" value="ECO:0007669"/>
    <property type="project" value="UniProtKB-KW"/>
</dbReference>
<feature type="domain" description="Aspartate/glutamate/uridylate kinase" evidence="13">
    <location>
        <begin position="5"/>
        <end position="286"/>
    </location>
</feature>
<keyword evidence="7" id="KW-0547">Nucleotide-binding</keyword>
<gene>
    <name evidence="14" type="ORF">AVDCRST_MAG14-994</name>
</gene>
<keyword evidence="9" id="KW-0067">ATP-binding</keyword>
<dbReference type="PROSITE" id="PS00324">
    <property type="entry name" value="ASPARTOKINASE"/>
    <property type="match status" value="1"/>
</dbReference>
<dbReference type="InterPro" id="IPR018042">
    <property type="entry name" value="Aspartate_kinase_CS"/>
</dbReference>
<evidence type="ECO:0000256" key="3">
    <source>
        <dbReference type="ARBA" id="ARBA00010122"/>
    </source>
</evidence>
<evidence type="ECO:0000256" key="1">
    <source>
        <dbReference type="ARBA" id="ARBA00002843"/>
    </source>
</evidence>
<comment type="catalytic activity">
    <reaction evidence="11">
        <text>L-aspartate + ATP = 4-phospho-L-aspartate + ADP</text>
        <dbReference type="Rhea" id="RHEA:23776"/>
        <dbReference type="ChEBI" id="CHEBI:29991"/>
        <dbReference type="ChEBI" id="CHEBI:30616"/>
        <dbReference type="ChEBI" id="CHEBI:57535"/>
        <dbReference type="ChEBI" id="CHEBI:456216"/>
        <dbReference type="EC" id="2.7.2.4"/>
    </reaction>
</comment>
<dbReference type="InterPro" id="IPR001341">
    <property type="entry name" value="Asp_kinase"/>
</dbReference>
<dbReference type="NCBIfam" id="TIGR00657">
    <property type="entry name" value="asp_kinases"/>
    <property type="match status" value="1"/>
</dbReference>
<dbReference type="PANTHER" id="PTHR21499">
    <property type="entry name" value="ASPARTATE KINASE"/>
    <property type="match status" value="1"/>
</dbReference>
<dbReference type="PANTHER" id="PTHR21499:SF59">
    <property type="entry name" value="ASPARTOKINASE"/>
    <property type="match status" value="1"/>
</dbReference>
<organism evidence="14">
    <name type="scientific">uncultured Rubrobacteraceae bacterium</name>
    <dbReference type="NCBI Taxonomy" id="349277"/>
    <lineage>
        <taxon>Bacteria</taxon>
        <taxon>Bacillati</taxon>
        <taxon>Actinomycetota</taxon>
        <taxon>Rubrobacteria</taxon>
        <taxon>Rubrobacterales</taxon>
        <taxon>Rubrobacteraceae</taxon>
        <taxon>environmental samples</taxon>
    </lineage>
</organism>
<evidence type="ECO:0000256" key="10">
    <source>
        <dbReference type="ARBA" id="ARBA00022915"/>
    </source>
</evidence>
<comment type="pathway">
    <text evidence="12">Amino-acid biosynthesis; L-methionine biosynthesis via de novo pathway; L-homoserine from L-aspartate: step 1/3.</text>
</comment>